<dbReference type="InterPro" id="IPR023753">
    <property type="entry name" value="FAD/NAD-binding_dom"/>
</dbReference>
<dbReference type="STRING" id="889378.Spiaf_1800"/>
<dbReference type="PRINTS" id="PR00411">
    <property type="entry name" value="PNDRDTASEI"/>
</dbReference>
<dbReference type="PATRIC" id="fig|889378.3.peg.1789"/>
<dbReference type="InterPro" id="IPR050151">
    <property type="entry name" value="Class-I_Pyr_Nuc-Dis_Oxidored"/>
</dbReference>
<dbReference type="AlphaFoldDB" id="H9UK14"/>
<evidence type="ECO:0000256" key="9">
    <source>
        <dbReference type="ARBA" id="ARBA00023027"/>
    </source>
</evidence>
<comment type="similarity">
    <text evidence="2 16">Belongs to the class-I pyridine nucleotide-disulfide oxidoreductase family.</text>
</comment>
<dbReference type="Gene3D" id="3.50.50.60">
    <property type="entry name" value="FAD/NAD(P)-binding domain"/>
    <property type="match status" value="2"/>
</dbReference>
<feature type="domain" description="FAD/NAD(P)-binding" evidence="18">
    <location>
        <begin position="9"/>
        <end position="325"/>
    </location>
</feature>
<evidence type="ECO:0000313" key="20">
    <source>
        <dbReference type="Proteomes" id="UP000007383"/>
    </source>
</evidence>
<sequence>MSENQNYDYDVVIIGAGPGGYVAAIRANQLGLKPVVIEKDKPGGVCLNIGCIPSKSLIHQADVFRHRADLAGMGLKIDESGFDYSSVFKKSRAAAQRLSKGVQSLLKKNKVEYVNGEARITGPHEVTVDGDKKISGKAILIATGSRPREIPGFEFDEKQILSSTGALMLEKLPKSLVIMGAGAIGMEFAFVMNAFGVEVTVVELLDRVLPLEDEETAAVIAKDFEKSGITMLTGTKATGLKKGKTLEITVQDKDGKESTLKSEKLLVAVGRAPNTEGLGLEEVGVTLDRGFVRVGDYYRSSVDSIFAIGDVTSSPLLAHVASKEGEIAIEYLAGHHPEARIDPLLIPSAVYCEPQIGSFGYTEAKAKEAGVAYKTAVFPYRGAGKAVAIEQPEGLVKLLFNPETKAIIGGHVVGSAATELIHEILLAAKAELLPEDIATMVHAHPTISEAVMESARQAEGWAIHF</sequence>
<dbReference type="GO" id="GO:0050660">
    <property type="term" value="F:flavin adenine dinucleotide binding"/>
    <property type="evidence" value="ECO:0007669"/>
    <property type="project" value="InterPro"/>
</dbReference>
<dbReference type="Pfam" id="PF07992">
    <property type="entry name" value="Pyr_redox_2"/>
    <property type="match status" value="1"/>
</dbReference>
<dbReference type="GO" id="GO:0006103">
    <property type="term" value="P:2-oxoglutarate metabolic process"/>
    <property type="evidence" value="ECO:0007669"/>
    <property type="project" value="TreeGrafter"/>
</dbReference>
<evidence type="ECO:0000256" key="6">
    <source>
        <dbReference type="ARBA" id="ARBA00022630"/>
    </source>
</evidence>
<comment type="miscellaneous">
    <text evidence="16">The active site is a redox-active disulfide bond.</text>
</comment>
<evidence type="ECO:0000256" key="7">
    <source>
        <dbReference type="ARBA" id="ARBA00022827"/>
    </source>
</evidence>
<evidence type="ECO:0000256" key="15">
    <source>
        <dbReference type="PIRSR" id="PIRSR000350-4"/>
    </source>
</evidence>
<keyword evidence="14" id="KW-0547">Nucleotide-binding</keyword>
<feature type="binding site" evidence="14">
    <location>
        <begin position="143"/>
        <end position="145"/>
    </location>
    <ligand>
        <name>FAD</name>
        <dbReference type="ChEBI" id="CHEBI:57692"/>
    </ligand>
</feature>
<dbReference type="HOGENOM" id="CLU_016755_0_3_12"/>
<evidence type="ECO:0000256" key="16">
    <source>
        <dbReference type="RuleBase" id="RU003692"/>
    </source>
</evidence>
<evidence type="ECO:0000256" key="2">
    <source>
        <dbReference type="ARBA" id="ARBA00007532"/>
    </source>
</evidence>
<dbReference type="GO" id="GO:0005737">
    <property type="term" value="C:cytoplasm"/>
    <property type="evidence" value="ECO:0007669"/>
    <property type="project" value="UniProtKB-SubCell"/>
</dbReference>
<dbReference type="eggNOG" id="COG1249">
    <property type="taxonomic scope" value="Bacteria"/>
</dbReference>
<protein>
    <recommendedName>
        <fullName evidence="4 16">Dihydrolipoyl dehydrogenase</fullName>
        <ecNumber evidence="3 16">1.8.1.4</ecNumber>
    </recommendedName>
</protein>
<evidence type="ECO:0000259" key="18">
    <source>
        <dbReference type="Pfam" id="PF07992"/>
    </source>
</evidence>
<evidence type="ECO:0000256" key="10">
    <source>
        <dbReference type="ARBA" id="ARBA00023157"/>
    </source>
</evidence>
<dbReference type="NCBIfam" id="TIGR01350">
    <property type="entry name" value="lipoamide_DH"/>
    <property type="match status" value="1"/>
</dbReference>
<evidence type="ECO:0000313" key="19">
    <source>
        <dbReference type="EMBL" id="AFG37857.1"/>
    </source>
</evidence>
<dbReference type="InterPro" id="IPR036188">
    <property type="entry name" value="FAD/NAD-bd_sf"/>
</dbReference>
<name>H9UK14_SPIAZ</name>
<keyword evidence="10" id="KW-1015">Disulfide bond</keyword>
<dbReference type="PIRSF" id="PIRSF000350">
    <property type="entry name" value="Mercury_reductase_MerA"/>
    <property type="match status" value="1"/>
</dbReference>
<proteinExistence type="inferred from homology"/>
<dbReference type="RefSeq" id="WP_014455840.1">
    <property type="nucleotide sequence ID" value="NC_017098.1"/>
</dbReference>
<evidence type="ECO:0000256" key="1">
    <source>
        <dbReference type="ARBA" id="ARBA00004496"/>
    </source>
</evidence>
<dbReference type="PANTHER" id="PTHR22912:SF217">
    <property type="entry name" value="DIHYDROLIPOYL DEHYDROGENASE"/>
    <property type="match status" value="1"/>
</dbReference>
<dbReference type="EC" id="1.8.1.4" evidence="3 16"/>
<feature type="binding site" evidence="14">
    <location>
        <begin position="180"/>
        <end position="187"/>
    </location>
    <ligand>
        <name>NAD(+)</name>
        <dbReference type="ChEBI" id="CHEBI:57540"/>
    </ligand>
</feature>
<keyword evidence="11 16" id="KW-0676">Redox-active center</keyword>
<feature type="binding site" evidence="14">
    <location>
        <position position="270"/>
    </location>
    <ligand>
        <name>NAD(+)</name>
        <dbReference type="ChEBI" id="CHEBI:57540"/>
    </ligand>
</feature>
<dbReference type="InterPro" id="IPR004099">
    <property type="entry name" value="Pyr_nucl-diS_OxRdtase_dimer"/>
</dbReference>
<keyword evidence="9 14" id="KW-0520">NAD</keyword>
<evidence type="ECO:0000256" key="14">
    <source>
        <dbReference type="PIRSR" id="PIRSR000350-3"/>
    </source>
</evidence>
<dbReference type="KEGG" id="sfc:Spiaf_1800"/>
<feature type="domain" description="Pyridine nucleotide-disulphide oxidoreductase dimerisation" evidence="17">
    <location>
        <begin position="346"/>
        <end position="454"/>
    </location>
</feature>
<dbReference type="PANTHER" id="PTHR22912">
    <property type="entry name" value="DISULFIDE OXIDOREDUCTASE"/>
    <property type="match status" value="1"/>
</dbReference>
<gene>
    <name evidence="19" type="ordered locus">Spiaf_1800</name>
</gene>
<evidence type="ECO:0000256" key="4">
    <source>
        <dbReference type="ARBA" id="ARBA00016961"/>
    </source>
</evidence>
<feature type="binding site" evidence="14">
    <location>
        <position position="310"/>
    </location>
    <ligand>
        <name>FAD</name>
        <dbReference type="ChEBI" id="CHEBI:57692"/>
    </ligand>
</feature>
<dbReference type="OrthoDB" id="9807946at2"/>
<keyword evidence="8 16" id="KW-0560">Oxidoreductase</keyword>
<reference evidence="20" key="1">
    <citation type="journal article" date="2013" name="Stand. Genomic Sci.">
        <title>Complete genome sequence of the halophilic bacterium Spirochaeta africana type strain (Z-7692(T)) from the alkaline Lake Magadi in the East African Rift.</title>
        <authorList>
            <person name="Liolos K."/>
            <person name="Abt B."/>
            <person name="Scheuner C."/>
            <person name="Teshima H."/>
            <person name="Held B."/>
            <person name="Lapidus A."/>
            <person name="Nolan M."/>
            <person name="Lucas S."/>
            <person name="Deshpande S."/>
            <person name="Cheng J.F."/>
            <person name="Tapia R."/>
            <person name="Goodwin L.A."/>
            <person name="Pitluck S."/>
            <person name="Pagani I."/>
            <person name="Ivanova N."/>
            <person name="Mavromatis K."/>
            <person name="Mikhailova N."/>
            <person name="Huntemann M."/>
            <person name="Pati A."/>
            <person name="Chen A."/>
            <person name="Palaniappan K."/>
            <person name="Land M."/>
            <person name="Rohde M."/>
            <person name="Tindall B.J."/>
            <person name="Detter J.C."/>
            <person name="Goker M."/>
            <person name="Bristow J."/>
            <person name="Eisen J.A."/>
            <person name="Markowitz V."/>
            <person name="Hugenholtz P."/>
            <person name="Woyke T."/>
            <person name="Klenk H.P."/>
            <person name="Kyrpides N.C."/>
        </authorList>
    </citation>
    <scope>NUCLEOTIDE SEQUENCE</scope>
    <source>
        <strain evidence="20">ATCC 700263 / DSM 8902 / Z-7692</strain>
    </source>
</reference>
<comment type="cofactor">
    <cofactor evidence="14 16">
        <name>FAD</name>
        <dbReference type="ChEBI" id="CHEBI:57692"/>
    </cofactor>
    <text evidence="14 16">Binds 1 FAD per subunit.</text>
</comment>
<feature type="binding site" evidence="14">
    <location>
        <position position="55"/>
    </location>
    <ligand>
        <name>FAD</name>
        <dbReference type="ChEBI" id="CHEBI:57692"/>
    </ligand>
</feature>
<keyword evidence="5" id="KW-0963">Cytoplasm</keyword>
<dbReference type="FunFam" id="3.30.390.30:FF:000001">
    <property type="entry name" value="Dihydrolipoyl dehydrogenase"/>
    <property type="match status" value="1"/>
</dbReference>
<dbReference type="InterPro" id="IPR001100">
    <property type="entry name" value="Pyr_nuc-diS_OxRdtase"/>
</dbReference>
<dbReference type="InterPro" id="IPR012999">
    <property type="entry name" value="Pyr_OxRdtase_I_AS"/>
</dbReference>
<feature type="binding site" evidence="14">
    <location>
        <position position="203"/>
    </location>
    <ligand>
        <name>NAD(+)</name>
        <dbReference type="ChEBI" id="CHEBI:57540"/>
    </ligand>
</feature>
<dbReference type="InterPro" id="IPR016156">
    <property type="entry name" value="FAD/NAD-linked_Rdtase_dimer_sf"/>
</dbReference>
<organism evidence="19 20">
    <name type="scientific">Spirochaeta africana (strain ATCC 700263 / DSM 8902 / Z-7692)</name>
    <dbReference type="NCBI Taxonomy" id="889378"/>
    <lineage>
        <taxon>Bacteria</taxon>
        <taxon>Pseudomonadati</taxon>
        <taxon>Spirochaetota</taxon>
        <taxon>Spirochaetia</taxon>
        <taxon>Spirochaetales</taxon>
        <taxon>Spirochaetaceae</taxon>
        <taxon>Spirochaeta</taxon>
    </lineage>
</organism>
<evidence type="ECO:0000256" key="11">
    <source>
        <dbReference type="ARBA" id="ARBA00023284"/>
    </source>
</evidence>
<evidence type="ECO:0000259" key="17">
    <source>
        <dbReference type="Pfam" id="PF02852"/>
    </source>
</evidence>
<dbReference type="PROSITE" id="PS00076">
    <property type="entry name" value="PYRIDINE_REDOX_1"/>
    <property type="match status" value="1"/>
</dbReference>
<dbReference type="Proteomes" id="UP000007383">
    <property type="component" value="Chromosome"/>
</dbReference>
<dbReference type="SUPFAM" id="SSF55424">
    <property type="entry name" value="FAD/NAD-linked reductases, dimerisation (C-terminal) domain"/>
    <property type="match status" value="1"/>
</dbReference>
<dbReference type="EMBL" id="CP003282">
    <property type="protein sequence ID" value="AFG37857.1"/>
    <property type="molecule type" value="Genomic_DNA"/>
</dbReference>
<dbReference type="SUPFAM" id="SSF51905">
    <property type="entry name" value="FAD/NAD(P)-binding domain"/>
    <property type="match status" value="1"/>
</dbReference>
<keyword evidence="6 16" id="KW-0285">Flavoprotein</keyword>
<evidence type="ECO:0000256" key="5">
    <source>
        <dbReference type="ARBA" id="ARBA00022490"/>
    </source>
</evidence>
<dbReference type="InterPro" id="IPR006258">
    <property type="entry name" value="Lipoamide_DH"/>
</dbReference>
<feature type="active site" description="Proton acceptor" evidence="13">
    <location>
        <position position="444"/>
    </location>
</feature>
<dbReference type="Gene3D" id="3.30.390.30">
    <property type="match status" value="1"/>
</dbReference>
<dbReference type="GO" id="GO:0004148">
    <property type="term" value="F:dihydrolipoyl dehydrogenase (NADH) activity"/>
    <property type="evidence" value="ECO:0007669"/>
    <property type="project" value="UniProtKB-EC"/>
</dbReference>
<accession>H9UK14</accession>
<dbReference type="PRINTS" id="PR00368">
    <property type="entry name" value="FADPNR"/>
</dbReference>
<keyword evidence="7 14" id="KW-0274">FAD</keyword>
<keyword evidence="20" id="KW-1185">Reference proteome</keyword>
<feature type="disulfide bond" description="Redox-active" evidence="15">
    <location>
        <begin position="46"/>
        <end position="51"/>
    </location>
</feature>
<comment type="catalytic activity">
    <reaction evidence="12 16">
        <text>N(6)-[(R)-dihydrolipoyl]-L-lysyl-[protein] + NAD(+) = N(6)-[(R)-lipoyl]-L-lysyl-[protein] + NADH + H(+)</text>
        <dbReference type="Rhea" id="RHEA:15045"/>
        <dbReference type="Rhea" id="RHEA-COMP:10474"/>
        <dbReference type="Rhea" id="RHEA-COMP:10475"/>
        <dbReference type="ChEBI" id="CHEBI:15378"/>
        <dbReference type="ChEBI" id="CHEBI:57540"/>
        <dbReference type="ChEBI" id="CHEBI:57945"/>
        <dbReference type="ChEBI" id="CHEBI:83099"/>
        <dbReference type="ChEBI" id="CHEBI:83100"/>
        <dbReference type="EC" id="1.8.1.4"/>
    </reaction>
</comment>
<evidence type="ECO:0000256" key="3">
    <source>
        <dbReference type="ARBA" id="ARBA00012608"/>
    </source>
</evidence>
<comment type="subcellular location">
    <subcellularLocation>
        <location evidence="1">Cytoplasm</location>
    </subcellularLocation>
</comment>
<evidence type="ECO:0000256" key="12">
    <source>
        <dbReference type="ARBA" id="ARBA00049187"/>
    </source>
</evidence>
<evidence type="ECO:0000256" key="13">
    <source>
        <dbReference type="PIRSR" id="PIRSR000350-2"/>
    </source>
</evidence>
<dbReference type="Pfam" id="PF02852">
    <property type="entry name" value="Pyr_redox_dim"/>
    <property type="match status" value="1"/>
</dbReference>
<evidence type="ECO:0000256" key="8">
    <source>
        <dbReference type="ARBA" id="ARBA00023002"/>
    </source>
</evidence>